<dbReference type="InParanoid" id="A0A066WH99"/>
<evidence type="ECO:0000313" key="2">
    <source>
        <dbReference type="Proteomes" id="UP000027361"/>
    </source>
</evidence>
<name>A0A066WH99_TILAU</name>
<protein>
    <submittedName>
        <fullName evidence="1">Uncharacterized protein</fullName>
    </submittedName>
</protein>
<evidence type="ECO:0000313" key="1">
    <source>
        <dbReference type="EMBL" id="KDN53342.1"/>
    </source>
</evidence>
<dbReference type="AlphaFoldDB" id="A0A066WH99"/>
<comment type="caution">
    <text evidence="1">The sequence shown here is derived from an EMBL/GenBank/DDBJ whole genome shotgun (WGS) entry which is preliminary data.</text>
</comment>
<proteinExistence type="predicted"/>
<dbReference type="EMBL" id="JMSN01000002">
    <property type="protein sequence ID" value="KDN53342.1"/>
    <property type="molecule type" value="Genomic_DNA"/>
</dbReference>
<dbReference type="RefSeq" id="XP_013246181.1">
    <property type="nucleotide sequence ID" value="XM_013390727.1"/>
</dbReference>
<gene>
    <name evidence="1" type="ORF">K437DRAFT_68814</name>
</gene>
<organism evidence="1 2">
    <name type="scientific">Tilletiaria anomala (strain ATCC 24038 / CBS 436.72 / UBC 951)</name>
    <dbReference type="NCBI Taxonomy" id="1037660"/>
    <lineage>
        <taxon>Eukaryota</taxon>
        <taxon>Fungi</taxon>
        <taxon>Dikarya</taxon>
        <taxon>Basidiomycota</taxon>
        <taxon>Ustilaginomycotina</taxon>
        <taxon>Exobasidiomycetes</taxon>
        <taxon>Georgefischeriales</taxon>
        <taxon>Tilletiariaceae</taxon>
        <taxon>Tilletiaria</taxon>
    </lineage>
</organism>
<dbReference type="GeneID" id="25267719"/>
<dbReference type="HOGENOM" id="CLU_1230657_0_0_1"/>
<keyword evidence="2" id="KW-1185">Reference proteome</keyword>
<accession>A0A066WH99</accession>
<reference evidence="1 2" key="1">
    <citation type="submission" date="2014-05" db="EMBL/GenBank/DDBJ databases">
        <title>Draft genome sequence of a rare smut relative, Tilletiaria anomala UBC 951.</title>
        <authorList>
            <consortium name="DOE Joint Genome Institute"/>
            <person name="Toome M."/>
            <person name="Kuo A."/>
            <person name="Henrissat B."/>
            <person name="Lipzen A."/>
            <person name="Tritt A."/>
            <person name="Yoshinaga Y."/>
            <person name="Zane M."/>
            <person name="Barry K."/>
            <person name="Grigoriev I.V."/>
            <person name="Spatafora J.W."/>
            <person name="Aimea M.C."/>
        </authorList>
    </citation>
    <scope>NUCLEOTIDE SEQUENCE [LARGE SCALE GENOMIC DNA]</scope>
    <source>
        <strain evidence="1 2">UBC 951</strain>
    </source>
</reference>
<sequence length="225" mass="26141">MIQFGFSSFSFLSPFSPRGIVAVHVTYKRTHAARKSASCPHLFWTLISECRLQRDTYSRPDATVVRRTRSARLPRSCAYVCGVRDEERVHHTMNQYRRGSIRYPLLFIIRYTKQVIYSAPIFLSPVNQSFHPQLPAPYMPYSTRCDLRFTMSPQCNDSCLFVRLLFSIPFDLWSVCIRAYSYLTCHSKPQSRHSPQDVERRVSTSTFETSQPVKLQRANDVVLAQ</sequence>
<dbReference type="Proteomes" id="UP000027361">
    <property type="component" value="Unassembled WGS sequence"/>
</dbReference>